<proteinExistence type="predicted"/>
<dbReference type="AlphaFoldDB" id="A0A7J7XVR8"/>
<keyword evidence="2" id="KW-1185">Reference proteome</keyword>
<evidence type="ECO:0000313" key="2">
    <source>
        <dbReference type="Proteomes" id="UP000558488"/>
    </source>
</evidence>
<comment type="caution">
    <text evidence="1">The sequence shown here is derived from an EMBL/GenBank/DDBJ whole genome shotgun (WGS) entry which is preliminary data.</text>
</comment>
<sequence length="131" mass="14043">MEGLKPHASARSSGQPGGTCLPTVACVLISKFAQGNVHTYVILMYLLRKIYLSNITQLLICFALRGVECTLAFINLRGREHLVGQAEEGEFELPTLLAAGGALSLPCSLCDPSSLGKLQVCHQILHLGPKL</sequence>
<dbReference type="Proteomes" id="UP000558488">
    <property type="component" value="Unassembled WGS sequence"/>
</dbReference>
<reference evidence="1 2" key="1">
    <citation type="journal article" date="2020" name="Nature">
        <title>Six reference-quality genomes reveal evolution of bat adaptations.</title>
        <authorList>
            <person name="Jebb D."/>
            <person name="Huang Z."/>
            <person name="Pippel M."/>
            <person name="Hughes G.M."/>
            <person name="Lavrichenko K."/>
            <person name="Devanna P."/>
            <person name="Winkler S."/>
            <person name="Jermiin L.S."/>
            <person name="Skirmuntt E.C."/>
            <person name="Katzourakis A."/>
            <person name="Burkitt-Gray L."/>
            <person name="Ray D.A."/>
            <person name="Sullivan K.A.M."/>
            <person name="Roscito J.G."/>
            <person name="Kirilenko B.M."/>
            <person name="Davalos L.M."/>
            <person name="Corthals A.P."/>
            <person name="Power M.L."/>
            <person name="Jones G."/>
            <person name="Ransome R.D."/>
            <person name="Dechmann D.K.N."/>
            <person name="Locatelli A.G."/>
            <person name="Puechmaille S.J."/>
            <person name="Fedrigo O."/>
            <person name="Jarvis E.D."/>
            <person name="Hiller M."/>
            <person name="Vernes S.C."/>
            <person name="Myers E.W."/>
            <person name="Teeling E.C."/>
        </authorList>
    </citation>
    <scope>NUCLEOTIDE SEQUENCE [LARGE SCALE GENOMIC DNA]</scope>
    <source>
        <strain evidence="1">MPipKuh1</strain>
        <tissue evidence="1">Flight muscle</tissue>
    </source>
</reference>
<organism evidence="1 2">
    <name type="scientific">Pipistrellus kuhlii</name>
    <name type="common">Kuhl's pipistrelle</name>
    <dbReference type="NCBI Taxonomy" id="59472"/>
    <lineage>
        <taxon>Eukaryota</taxon>
        <taxon>Metazoa</taxon>
        <taxon>Chordata</taxon>
        <taxon>Craniata</taxon>
        <taxon>Vertebrata</taxon>
        <taxon>Euteleostomi</taxon>
        <taxon>Mammalia</taxon>
        <taxon>Eutheria</taxon>
        <taxon>Laurasiatheria</taxon>
        <taxon>Chiroptera</taxon>
        <taxon>Yangochiroptera</taxon>
        <taxon>Vespertilionidae</taxon>
        <taxon>Pipistrellus</taxon>
    </lineage>
</organism>
<accession>A0A7J7XVR8</accession>
<evidence type="ECO:0000313" key="1">
    <source>
        <dbReference type="EMBL" id="KAF6353440.1"/>
    </source>
</evidence>
<protein>
    <submittedName>
        <fullName evidence="1">Uncharacterized protein</fullName>
    </submittedName>
</protein>
<dbReference type="EMBL" id="JACAGB010000007">
    <property type="protein sequence ID" value="KAF6353440.1"/>
    <property type="molecule type" value="Genomic_DNA"/>
</dbReference>
<name>A0A7J7XVR8_PIPKU</name>
<gene>
    <name evidence="1" type="ORF">mPipKuh1_010411</name>
</gene>